<gene>
    <name evidence="4" type="ORF">BN1095_1200004</name>
    <name evidence="3" type="ORF">BN1096_620004</name>
    <name evidence="2" type="ORF">BN1097_250004</name>
</gene>
<dbReference type="PANTHER" id="PTHR30404">
    <property type="entry name" value="N-ACETYLMURAMOYL-L-ALANINE AMIDASE"/>
    <property type="match status" value="1"/>
</dbReference>
<evidence type="ECO:0000313" key="4">
    <source>
        <dbReference type="EMBL" id="CDS92788.1"/>
    </source>
</evidence>
<dbReference type="GO" id="GO:0009253">
    <property type="term" value="P:peptidoglycan catabolic process"/>
    <property type="evidence" value="ECO:0007669"/>
    <property type="project" value="InterPro"/>
</dbReference>
<protein>
    <recommendedName>
        <fullName evidence="1">MurNAc-LAA domain-containing protein</fullName>
    </recommendedName>
</protein>
<dbReference type="InterPro" id="IPR050695">
    <property type="entry name" value="N-acetylmuramoyl_amidase_3"/>
</dbReference>
<dbReference type="EMBL" id="LK932516">
    <property type="protein sequence ID" value="CDS87375.1"/>
    <property type="molecule type" value="Genomic_DNA"/>
</dbReference>
<dbReference type="EMBL" id="LK932360">
    <property type="protein sequence ID" value="CDS84028.1"/>
    <property type="molecule type" value="Genomic_DNA"/>
</dbReference>
<dbReference type="Gene3D" id="3.40.630.40">
    <property type="entry name" value="Zn-dependent exopeptidases"/>
    <property type="match status" value="1"/>
</dbReference>
<dbReference type="GO" id="GO:0008745">
    <property type="term" value="F:N-acetylmuramoyl-L-alanine amidase activity"/>
    <property type="evidence" value="ECO:0007669"/>
    <property type="project" value="InterPro"/>
</dbReference>
<organism evidence="2">
    <name type="scientific">Clostridioides difficile</name>
    <name type="common">Peptoclostridium difficile</name>
    <dbReference type="NCBI Taxonomy" id="1496"/>
    <lineage>
        <taxon>Bacteria</taxon>
        <taxon>Bacillati</taxon>
        <taxon>Bacillota</taxon>
        <taxon>Clostridia</taxon>
        <taxon>Peptostreptococcales</taxon>
        <taxon>Peptostreptococcaceae</taxon>
        <taxon>Clostridioides</taxon>
    </lineage>
</organism>
<evidence type="ECO:0000313" key="2">
    <source>
        <dbReference type="EMBL" id="CDS84028.1"/>
    </source>
</evidence>
<dbReference type="Pfam" id="PF01520">
    <property type="entry name" value="Amidase_3"/>
    <property type="match status" value="1"/>
</dbReference>
<dbReference type="RefSeq" id="WP_021366721.1">
    <property type="nucleotide sequence ID" value="NZ_BBYB01000071.1"/>
</dbReference>
<dbReference type="GO" id="GO:0030288">
    <property type="term" value="C:outer membrane-bounded periplasmic space"/>
    <property type="evidence" value="ECO:0007669"/>
    <property type="project" value="TreeGrafter"/>
</dbReference>
<name>A0A069A3T2_CLODI</name>
<evidence type="ECO:0000259" key="1">
    <source>
        <dbReference type="SMART" id="SM00646"/>
    </source>
</evidence>
<dbReference type="PANTHER" id="PTHR30404:SF8">
    <property type="entry name" value="AUTOLYSIN PH-RELATED"/>
    <property type="match status" value="1"/>
</dbReference>
<evidence type="ECO:0000313" key="3">
    <source>
        <dbReference type="EMBL" id="CDS87375.1"/>
    </source>
</evidence>
<dbReference type="EMBL" id="LK932762">
    <property type="protein sequence ID" value="CDS92788.1"/>
    <property type="molecule type" value="Genomic_DNA"/>
</dbReference>
<feature type="domain" description="MurNAc-LAA" evidence="1">
    <location>
        <begin position="69"/>
        <end position="178"/>
    </location>
</feature>
<reference evidence="2" key="1">
    <citation type="submission" date="2014-07" db="EMBL/GenBank/DDBJ databases">
        <authorList>
            <person name="Monot Marc"/>
        </authorList>
    </citation>
    <scope>NUCLEOTIDE SEQUENCE</scope>
    <source>
        <strain evidence="4">7032989</strain>
        <strain evidence="2">7032994</strain>
    </source>
</reference>
<sequence>MSYNILNIHGGHNPKGKVACGAVGLIDESLEDRKVKNEVISILKANNKIVYDCTVDNGTSKTDVLKKIVFKCNSHKVDLDISIHFNSGAKDEKGNGKTTGVEVFIYNEKTREVATKICESISKLGFKNRGVKIDKDLYVLRNTKAPAILIECCFVDDRDDVELYNYKSMSKAIVEAILNKKINNDGGKKMHKYTIVYEGEIDKISATIMSWNFKENECKVCDIKDYVPGQTENLYVVGGGACNKISSITKEHYSKLEGKDRFDTIKKVLSFIGK</sequence>
<dbReference type="Gene3D" id="3.40.50.12090">
    <property type="match status" value="1"/>
</dbReference>
<dbReference type="InterPro" id="IPR002508">
    <property type="entry name" value="MurNAc-LAA_cat"/>
</dbReference>
<dbReference type="CDD" id="cd02696">
    <property type="entry name" value="MurNAc-LAA"/>
    <property type="match status" value="1"/>
</dbReference>
<dbReference type="SMART" id="SM00646">
    <property type="entry name" value="Ami_3"/>
    <property type="match status" value="1"/>
</dbReference>
<proteinExistence type="predicted"/>
<dbReference type="AlphaFoldDB" id="A0A069A3T2"/>
<accession>A0A069A3T2</accession>
<dbReference type="SUPFAM" id="SSF53187">
    <property type="entry name" value="Zn-dependent exopeptidases"/>
    <property type="match status" value="1"/>
</dbReference>